<feature type="transmembrane region" description="Helical" evidence="5">
    <location>
        <begin position="117"/>
        <end position="135"/>
    </location>
</feature>
<feature type="transmembrane region" description="Helical" evidence="5">
    <location>
        <begin position="375"/>
        <end position="394"/>
    </location>
</feature>
<dbReference type="KEGG" id="tsv:DSM104635_00189"/>
<keyword evidence="8" id="KW-1185">Reference proteome</keyword>
<dbReference type="EMBL" id="CP047045">
    <property type="protein sequence ID" value="QGZ93379.1"/>
    <property type="molecule type" value="Genomic_DNA"/>
</dbReference>
<evidence type="ECO:0000313" key="8">
    <source>
        <dbReference type="Proteomes" id="UP000431269"/>
    </source>
</evidence>
<feature type="transmembrane region" description="Helical" evidence="5">
    <location>
        <begin position="37"/>
        <end position="57"/>
    </location>
</feature>
<feature type="transmembrane region" description="Helical" evidence="5">
    <location>
        <begin position="69"/>
        <end position="89"/>
    </location>
</feature>
<dbReference type="PANTHER" id="PTHR37422">
    <property type="entry name" value="TEICHURONIC ACID BIOSYNTHESIS PROTEIN TUAE"/>
    <property type="match status" value="1"/>
</dbReference>
<sequence length="455" mass="47602">MDALIRRLQEINVGALGVLVILFTALLAEGANSAVRASLMAAVLLVALMIGVAGAPRRDLASVLSANRLSILALLVFLAWAMAMTAPGLPLGLQSSPHWAPVANAPLSLSPFRTLEGAVALLGPAAAFLLGALVAPDPNARDWVGRWVVALTILYALIALYGFFSNDGHSGGRLDVGISSANAAATLFGVLTLVGAGLIVRGARGRLGQADQRHGLPASWSWAEFLVRTPLSLAAVLLATTCLLLTASRGGLIATGVAFILFVIAFASQRLKQTYARSSALVAPLLALVILFVVLFVRGGERTVERFALASEDFEGREMLAKAHWQAFLERPLIGHGLNTYHEINALAATPENWSSLRIAGSAHNIYVQVLEETGLIGFALFALMLATPLSRAFTRIAGGGSGLEWAAIALATSALVLLHGLVDFGLQVPALAALFAFLVGAAVGRAQRRVGHSV</sequence>
<feature type="transmembrane region" description="Helical" evidence="5">
    <location>
        <begin position="225"/>
        <end position="246"/>
    </location>
</feature>
<feature type="transmembrane region" description="Helical" evidence="5">
    <location>
        <begin position="429"/>
        <end position="447"/>
    </location>
</feature>
<evidence type="ECO:0000256" key="5">
    <source>
        <dbReference type="SAM" id="Phobius"/>
    </source>
</evidence>
<evidence type="ECO:0000259" key="6">
    <source>
        <dbReference type="Pfam" id="PF04932"/>
    </source>
</evidence>
<evidence type="ECO:0000313" key="7">
    <source>
        <dbReference type="EMBL" id="QGZ93379.1"/>
    </source>
</evidence>
<feature type="domain" description="O-antigen ligase-related" evidence="6">
    <location>
        <begin position="234"/>
        <end position="383"/>
    </location>
</feature>
<dbReference type="Proteomes" id="UP000431269">
    <property type="component" value="Chromosome"/>
</dbReference>
<feature type="transmembrane region" description="Helical" evidence="5">
    <location>
        <begin position="184"/>
        <end position="204"/>
    </location>
</feature>
<evidence type="ECO:0000256" key="1">
    <source>
        <dbReference type="ARBA" id="ARBA00004141"/>
    </source>
</evidence>
<dbReference type="PANTHER" id="PTHR37422:SF13">
    <property type="entry name" value="LIPOPOLYSACCHARIDE BIOSYNTHESIS PROTEIN PA4999-RELATED"/>
    <property type="match status" value="1"/>
</dbReference>
<dbReference type="AlphaFoldDB" id="A0A6I6MGH6"/>
<feature type="transmembrane region" description="Helical" evidence="5">
    <location>
        <begin position="147"/>
        <end position="164"/>
    </location>
</feature>
<dbReference type="InterPro" id="IPR007016">
    <property type="entry name" value="O-antigen_ligase-rel_domated"/>
</dbReference>
<comment type="subcellular location">
    <subcellularLocation>
        <location evidence="1">Membrane</location>
        <topology evidence="1">Multi-pass membrane protein</topology>
    </subcellularLocation>
</comment>
<keyword evidence="4 5" id="KW-0472">Membrane</keyword>
<keyword evidence="2 5" id="KW-0812">Transmembrane</keyword>
<proteinExistence type="predicted"/>
<dbReference type="GO" id="GO:0016874">
    <property type="term" value="F:ligase activity"/>
    <property type="evidence" value="ECO:0007669"/>
    <property type="project" value="UniProtKB-KW"/>
</dbReference>
<evidence type="ECO:0000256" key="4">
    <source>
        <dbReference type="ARBA" id="ARBA00023136"/>
    </source>
</evidence>
<gene>
    <name evidence="7" type="ORF">DSM104635_00189</name>
</gene>
<evidence type="ECO:0000256" key="3">
    <source>
        <dbReference type="ARBA" id="ARBA00022989"/>
    </source>
</evidence>
<dbReference type="InterPro" id="IPR051533">
    <property type="entry name" value="WaaL-like"/>
</dbReference>
<reference evidence="8" key="1">
    <citation type="submission" date="2019-12" db="EMBL/GenBank/DDBJ databases">
        <title>Complete genome of Terracaulis silvestris 0127_4.</title>
        <authorList>
            <person name="Vieira S."/>
            <person name="Riedel T."/>
            <person name="Sproer C."/>
            <person name="Pascual J."/>
            <person name="Boedeker C."/>
            <person name="Overmann J."/>
        </authorList>
    </citation>
    <scope>NUCLEOTIDE SEQUENCE [LARGE SCALE GENOMIC DNA]</scope>
    <source>
        <strain evidence="8">0127_4</strain>
    </source>
</reference>
<feature type="transmembrane region" description="Helical" evidence="5">
    <location>
        <begin position="280"/>
        <end position="297"/>
    </location>
</feature>
<evidence type="ECO:0000256" key="2">
    <source>
        <dbReference type="ARBA" id="ARBA00022692"/>
    </source>
</evidence>
<organism evidence="7 8">
    <name type="scientific">Terricaulis silvestris</name>
    <dbReference type="NCBI Taxonomy" id="2686094"/>
    <lineage>
        <taxon>Bacteria</taxon>
        <taxon>Pseudomonadati</taxon>
        <taxon>Pseudomonadota</taxon>
        <taxon>Alphaproteobacteria</taxon>
        <taxon>Caulobacterales</taxon>
        <taxon>Caulobacteraceae</taxon>
        <taxon>Terricaulis</taxon>
    </lineage>
</organism>
<dbReference type="GO" id="GO:0016020">
    <property type="term" value="C:membrane"/>
    <property type="evidence" value="ECO:0007669"/>
    <property type="project" value="UniProtKB-SubCell"/>
</dbReference>
<protein>
    <submittedName>
        <fullName evidence="7">Putative O-glycosylation ligase, exosortase A-associated</fullName>
    </submittedName>
</protein>
<dbReference type="RefSeq" id="WP_158764383.1">
    <property type="nucleotide sequence ID" value="NZ_CP047045.1"/>
</dbReference>
<feature type="transmembrane region" description="Helical" evidence="5">
    <location>
        <begin position="252"/>
        <end position="268"/>
    </location>
</feature>
<keyword evidence="7" id="KW-0436">Ligase</keyword>
<feature type="transmembrane region" description="Helical" evidence="5">
    <location>
        <begin position="12"/>
        <end position="31"/>
    </location>
</feature>
<accession>A0A6I6MGH6</accession>
<keyword evidence="3 5" id="KW-1133">Transmembrane helix</keyword>
<dbReference type="Pfam" id="PF04932">
    <property type="entry name" value="Wzy_C"/>
    <property type="match status" value="1"/>
</dbReference>
<name>A0A6I6MGH6_9CAUL</name>
<feature type="transmembrane region" description="Helical" evidence="5">
    <location>
        <begin position="406"/>
        <end position="423"/>
    </location>
</feature>